<dbReference type="Pfam" id="PF00205">
    <property type="entry name" value="TPP_enzyme_M"/>
    <property type="match status" value="1"/>
</dbReference>
<sequence length="569" mass="62215">MTVSEYIFDFLQKKGTDTVFMVSGSSAMWLTDALCRNKDLCKICTHHEQAAVMSADINARVNNCLGAALVTVGPGATNAITGVAQAYTDSSALIVLSGQVSSKLLKYEQVTGIRQHGTQSLDLAPIVSAITKYFAAVMDPSDIRYHMERAYYEATTGRKGPVWIDVPVDIQNKQVPQDMEGFTPPNEKYDQIDRDVLFALLGKSKKPLILAGGGADQDSVATLSHSLRIPVVTSRMGIGCVPSDDPYYVGRPGSNGQRAAHFAIQQADLLLILGCRLSVSTIGYYPERFAGNAVKVQVDVDQKELDKSDVPVDYKLHTTVSSFTAALVDAPATDSGEWVAHCVAMREKYPVVLQEYREANPLNAYYFTELLAKEAPENAIITVDTGSVCNAVSQTWHLKKGQKYYISGGLSCMGYWAGSIGVVEKPVIALSGDGSVSMNIQEFATLAYNKLPIKLFVYNNNGYMLIRHNQHNYMNDRFLGVGPDSGVQTPDFCRVAQAYDLPAVRIQYGDDIPAKIREVLEMEGPVVCEVILEPFGPMAPRIASRVMPDGSLKAAEYDDLAPFLEKNDR</sequence>
<dbReference type="InterPro" id="IPR012001">
    <property type="entry name" value="Thiamin_PyroP_enz_TPP-bd_dom"/>
</dbReference>
<evidence type="ECO:0000256" key="3">
    <source>
        <dbReference type="RuleBase" id="RU362132"/>
    </source>
</evidence>
<comment type="similarity">
    <text evidence="1 3">Belongs to the TPP enzyme family.</text>
</comment>
<dbReference type="SUPFAM" id="SSF52467">
    <property type="entry name" value="DHS-like NAD/FAD-binding domain"/>
    <property type="match status" value="1"/>
</dbReference>
<protein>
    <submittedName>
        <fullName evidence="7">Acetolactate synthase isozyme 1 large subunit</fullName>
        <ecNumber evidence="7">2.2.1.6</ecNumber>
    </submittedName>
</protein>
<dbReference type="EC" id="2.2.1.6" evidence="7"/>
<dbReference type="GO" id="GO:0030976">
    <property type="term" value="F:thiamine pyrophosphate binding"/>
    <property type="evidence" value="ECO:0007669"/>
    <property type="project" value="InterPro"/>
</dbReference>
<dbReference type="GO" id="GO:0005948">
    <property type="term" value="C:acetolactate synthase complex"/>
    <property type="evidence" value="ECO:0007669"/>
    <property type="project" value="TreeGrafter"/>
</dbReference>
<organism evidence="7">
    <name type="scientific">Flavonifractor plautii</name>
    <name type="common">Fusobacterium plautii</name>
    <dbReference type="NCBI Taxonomy" id="292800"/>
    <lineage>
        <taxon>Bacteria</taxon>
        <taxon>Bacillati</taxon>
        <taxon>Bacillota</taxon>
        <taxon>Clostridia</taxon>
        <taxon>Eubacteriales</taxon>
        <taxon>Oscillospiraceae</taxon>
        <taxon>Flavonifractor</taxon>
    </lineage>
</organism>
<keyword evidence="2 3" id="KW-0786">Thiamine pyrophosphate</keyword>
<feature type="domain" description="Thiamine pyrophosphate enzyme central" evidence="4">
    <location>
        <begin position="198"/>
        <end position="326"/>
    </location>
</feature>
<dbReference type="PANTHER" id="PTHR18968:SF142">
    <property type="entry name" value="ACETOLACTATE SYNTHASE"/>
    <property type="match status" value="1"/>
</dbReference>
<dbReference type="GO" id="GO:0009099">
    <property type="term" value="P:L-valine biosynthetic process"/>
    <property type="evidence" value="ECO:0007669"/>
    <property type="project" value="TreeGrafter"/>
</dbReference>
<evidence type="ECO:0000259" key="4">
    <source>
        <dbReference type="Pfam" id="PF00205"/>
    </source>
</evidence>
<dbReference type="Pfam" id="PF02776">
    <property type="entry name" value="TPP_enzyme_N"/>
    <property type="match status" value="1"/>
</dbReference>
<accession>A0A6N3GZH0</accession>
<dbReference type="GO" id="GO:0003984">
    <property type="term" value="F:acetolactate synthase activity"/>
    <property type="evidence" value="ECO:0007669"/>
    <property type="project" value="UniProtKB-EC"/>
</dbReference>
<dbReference type="CDD" id="cd00568">
    <property type="entry name" value="TPP_enzymes"/>
    <property type="match status" value="1"/>
</dbReference>
<keyword evidence="7" id="KW-0808">Transferase</keyword>
<dbReference type="SUPFAM" id="SSF52518">
    <property type="entry name" value="Thiamin diphosphate-binding fold (THDP-binding)"/>
    <property type="match status" value="2"/>
</dbReference>
<evidence type="ECO:0000256" key="1">
    <source>
        <dbReference type="ARBA" id="ARBA00007812"/>
    </source>
</evidence>
<evidence type="ECO:0000313" key="7">
    <source>
        <dbReference type="EMBL" id="VYU69129.1"/>
    </source>
</evidence>
<evidence type="ECO:0000256" key="2">
    <source>
        <dbReference type="ARBA" id="ARBA00023052"/>
    </source>
</evidence>
<dbReference type="Gene3D" id="3.40.50.1220">
    <property type="entry name" value="TPP-binding domain"/>
    <property type="match status" value="1"/>
</dbReference>
<dbReference type="InterPro" id="IPR045229">
    <property type="entry name" value="TPP_enz"/>
</dbReference>
<dbReference type="InterPro" id="IPR029061">
    <property type="entry name" value="THDP-binding"/>
</dbReference>
<gene>
    <name evidence="7" type="primary">ilvB_3</name>
    <name evidence="7" type="ORF">FPLFYP42_03436</name>
</gene>
<name>A0A6N3GZH0_FLAPL</name>
<dbReference type="RefSeq" id="WP_156622320.1">
    <property type="nucleotide sequence ID" value="NZ_CACRUB010000052.1"/>
</dbReference>
<dbReference type="GO" id="GO:0009097">
    <property type="term" value="P:isoleucine biosynthetic process"/>
    <property type="evidence" value="ECO:0007669"/>
    <property type="project" value="TreeGrafter"/>
</dbReference>
<dbReference type="CDD" id="cd07035">
    <property type="entry name" value="TPP_PYR_POX_like"/>
    <property type="match status" value="1"/>
</dbReference>
<dbReference type="InterPro" id="IPR011766">
    <property type="entry name" value="TPP_enzyme_TPP-bd"/>
</dbReference>
<feature type="domain" description="Thiamine pyrophosphate enzyme N-terminal TPP-binding" evidence="6">
    <location>
        <begin position="1"/>
        <end position="122"/>
    </location>
</feature>
<dbReference type="InterPro" id="IPR012000">
    <property type="entry name" value="Thiamin_PyroP_enz_cen_dom"/>
</dbReference>
<dbReference type="AlphaFoldDB" id="A0A6N3GZH0"/>
<dbReference type="EMBL" id="CACRUB010000052">
    <property type="protein sequence ID" value="VYU69129.1"/>
    <property type="molecule type" value="Genomic_DNA"/>
</dbReference>
<dbReference type="InterPro" id="IPR029035">
    <property type="entry name" value="DHS-like_NAD/FAD-binding_dom"/>
</dbReference>
<reference evidence="7" key="1">
    <citation type="submission" date="2019-11" db="EMBL/GenBank/DDBJ databases">
        <authorList>
            <person name="Feng L."/>
        </authorList>
    </citation>
    <scope>NUCLEOTIDE SEQUENCE</scope>
    <source>
        <strain evidence="7">FplautiiLFYP42</strain>
    </source>
</reference>
<dbReference type="Gene3D" id="3.40.50.970">
    <property type="match status" value="2"/>
</dbReference>
<dbReference type="GO" id="GO:0000287">
    <property type="term" value="F:magnesium ion binding"/>
    <property type="evidence" value="ECO:0007669"/>
    <property type="project" value="InterPro"/>
</dbReference>
<feature type="domain" description="Thiamine pyrophosphate enzyme TPP-binding" evidence="5">
    <location>
        <begin position="384"/>
        <end position="530"/>
    </location>
</feature>
<dbReference type="GO" id="GO:0050660">
    <property type="term" value="F:flavin adenine dinucleotide binding"/>
    <property type="evidence" value="ECO:0007669"/>
    <property type="project" value="TreeGrafter"/>
</dbReference>
<evidence type="ECO:0000259" key="6">
    <source>
        <dbReference type="Pfam" id="PF02776"/>
    </source>
</evidence>
<dbReference type="Pfam" id="PF02775">
    <property type="entry name" value="TPP_enzyme_C"/>
    <property type="match status" value="1"/>
</dbReference>
<evidence type="ECO:0000259" key="5">
    <source>
        <dbReference type="Pfam" id="PF02775"/>
    </source>
</evidence>
<proteinExistence type="inferred from homology"/>
<dbReference type="PANTHER" id="PTHR18968">
    <property type="entry name" value="THIAMINE PYROPHOSPHATE ENZYMES"/>
    <property type="match status" value="1"/>
</dbReference>